<evidence type="ECO:0000256" key="2">
    <source>
        <dbReference type="SAM" id="MobiDB-lite"/>
    </source>
</evidence>
<reference evidence="4" key="2">
    <citation type="submission" date="2025-08" db="UniProtKB">
        <authorList>
            <consortium name="RefSeq"/>
        </authorList>
    </citation>
    <scope>IDENTIFICATION</scope>
    <source>
        <tissue evidence="4">Leaf</tissue>
    </source>
</reference>
<feature type="compositionally biased region" description="Basic and acidic residues" evidence="2">
    <location>
        <begin position="163"/>
        <end position="173"/>
    </location>
</feature>
<feature type="region of interest" description="Disordered" evidence="2">
    <location>
        <begin position="396"/>
        <end position="421"/>
    </location>
</feature>
<accession>A0A3Q0F5P3</accession>
<evidence type="ECO:0000313" key="3">
    <source>
        <dbReference type="Proteomes" id="UP000087766"/>
    </source>
</evidence>
<dbReference type="RefSeq" id="XP_022637737.1">
    <property type="nucleotide sequence ID" value="XM_022782016.1"/>
</dbReference>
<feature type="coiled-coil region" evidence="1">
    <location>
        <begin position="236"/>
        <end position="339"/>
    </location>
</feature>
<dbReference type="Proteomes" id="UP000087766">
    <property type="component" value="Chromosome 1"/>
</dbReference>
<dbReference type="KEGG" id="vra:106768227"/>
<keyword evidence="3" id="KW-1185">Reference proteome</keyword>
<dbReference type="AlphaFoldDB" id="A0A3Q0F5P3"/>
<evidence type="ECO:0000256" key="1">
    <source>
        <dbReference type="SAM" id="Coils"/>
    </source>
</evidence>
<reference evidence="3" key="1">
    <citation type="journal article" date="2014" name="Nat. Commun.">
        <title>Genome sequence of mungbean and insights into evolution within Vigna species.</title>
        <authorList>
            <person name="Kang Y.J."/>
            <person name="Kim S.K."/>
            <person name="Kim M.Y."/>
            <person name="Lestari P."/>
            <person name="Kim K.H."/>
            <person name="Ha B.K."/>
            <person name="Jun T.H."/>
            <person name="Hwang W.J."/>
            <person name="Lee T."/>
            <person name="Lee J."/>
            <person name="Shim S."/>
            <person name="Yoon M.Y."/>
            <person name="Jang Y.E."/>
            <person name="Han K.S."/>
            <person name="Taeprayoon P."/>
            <person name="Yoon N."/>
            <person name="Somta P."/>
            <person name="Tanya P."/>
            <person name="Kim K.S."/>
            <person name="Gwag J.G."/>
            <person name="Moon J.K."/>
            <person name="Lee Y.H."/>
            <person name="Park B.S."/>
            <person name="Bombarely A."/>
            <person name="Doyle J.J."/>
            <person name="Jackson S.A."/>
            <person name="Schafleitner R."/>
            <person name="Srinives P."/>
            <person name="Varshney R.K."/>
            <person name="Lee S.H."/>
        </authorList>
    </citation>
    <scope>NUCLEOTIDE SEQUENCE [LARGE SCALE GENOMIC DNA]</scope>
    <source>
        <strain evidence="3">cv. VC1973A</strain>
    </source>
</reference>
<sequence length="421" mass="47073">MRFSASYGGMADAIRMVRLDNKRVLKNKGGGEDYSGFTTETRASLRERAFSFHRQGKAEDCRAKGREEFTGDTKLTIAKEASRELMAPKRDWFGKVRAAKKGAGSSSGQAVPVTVVHVDDTPPSPEEVWTRKRKVARVEGVTNVLGKGKTGIEAGESSPGVERTVRESGDPSELRPLPQGMWDPGFDLRHKIEFHFDAAEEKVMASMSEQQMSEFLLDVLLRAGAAAFKMVYASNRGEVQSEVNRLRKELDDLNATHASCEEKAEEAAKALAEVKKEVEGLRKIGQELKTERDNVLKDMEEARKNIARLSEIEKKREELEKTNVELRQERTEWKQTEAEMMEAIDLEHTKGFKKALRQMNFLAKVDPAGLGFDIEQDIYEGRMVSIDDIHEGTFTEEGDPVVEAAGQETGTEQNEAVNTET</sequence>
<protein>
    <submittedName>
        <fullName evidence="4">Uncharacterized protein LOC106768227</fullName>
    </submittedName>
</protein>
<organism evidence="3 4">
    <name type="scientific">Vigna radiata var. radiata</name>
    <name type="common">Mung bean</name>
    <name type="synonym">Phaseolus aureus</name>
    <dbReference type="NCBI Taxonomy" id="3916"/>
    <lineage>
        <taxon>Eukaryota</taxon>
        <taxon>Viridiplantae</taxon>
        <taxon>Streptophyta</taxon>
        <taxon>Embryophyta</taxon>
        <taxon>Tracheophyta</taxon>
        <taxon>Spermatophyta</taxon>
        <taxon>Magnoliopsida</taxon>
        <taxon>eudicotyledons</taxon>
        <taxon>Gunneridae</taxon>
        <taxon>Pentapetalae</taxon>
        <taxon>rosids</taxon>
        <taxon>fabids</taxon>
        <taxon>Fabales</taxon>
        <taxon>Fabaceae</taxon>
        <taxon>Papilionoideae</taxon>
        <taxon>50 kb inversion clade</taxon>
        <taxon>NPAAA clade</taxon>
        <taxon>indigoferoid/millettioid clade</taxon>
        <taxon>Phaseoleae</taxon>
        <taxon>Vigna</taxon>
    </lineage>
</organism>
<feature type="compositionally biased region" description="Polar residues" evidence="2">
    <location>
        <begin position="408"/>
        <end position="421"/>
    </location>
</feature>
<gene>
    <name evidence="4" type="primary">LOC106768227</name>
</gene>
<name>A0A3Q0F5P3_VIGRR</name>
<keyword evidence="1" id="KW-0175">Coiled coil</keyword>
<proteinExistence type="predicted"/>
<dbReference type="GeneID" id="106768227"/>
<feature type="region of interest" description="Disordered" evidence="2">
    <location>
        <begin position="148"/>
        <end position="179"/>
    </location>
</feature>
<evidence type="ECO:0000313" key="4">
    <source>
        <dbReference type="RefSeq" id="XP_022637737.1"/>
    </source>
</evidence>